<dbReference type="Proteomes" id="UP000324091">
    <property type="component" value="Chromosome 21"/>
</dbReference>
<name>A0A5C6NET3_9TELE</name>
<dbReference type="Pfam" id="PF02178">
    <property type="entry name" value="AT_hook"/>
    <property type="match status" value="9"/>
</dbReference>
<feature type="region of interest" description="Disordered" evidence="1">
    <location>
        <begin position="1"/>
        <end position="425"/>
    </location>
</feature>
<organism evidence="2 3">
    <name type="scientific">Takifugu flavidus</name>
    <name type="common">sansaifugu</name>
    <dbReference type="NCBI Taxonomy" id="433684"/>
    <lineage>
        <taxon>Eukaryota</taxon>
        <taxon>Metazoa</taxon>
        <taxon>Chordata</taxon>
        <taxon>Craniata</taxon>
        <taxon>Vertebrata</taxon>
        <taxon>Euteleostomi</taxon>
        <taxon>Actinopterygii</taxon>
        <taxon>Neopterygii</taxon>
        <taxon>Teleostei</taxon>
        <taxon>Neoteleostei</taxon>
        <taxon>Acanthomorphata</taxon>
        <taxon>Eupercaria</taxon>
        <taxon>Tetraodontiformes</taxon>
        <taxon>Tetradontoidea</taxon>
        <taxon>Tetraodontidae</taxon>
        <taxon>Takifugu</taxon>
    </lineage>
</organism>
<evidence type="ECO:0000256" key="1">
    <source>
        <dbReference type="SAM" id="MobiDB-lite"/>
    </source>
</evidence>
<feature type="compositionally biased region" description="Basic residues" evidence="1">
    <location>
        <begin position="102"/>
        <end position="113"/>
    </location>
</feature>
<keyword evidence="3" id="KW-1185">Reference proteome</keyword>
<evidence type="ECO:0000313" key="3">
    <source>
        <dbReference type="Proteomes" id="UP000324091"/>
    </source>
</evidence>
<sequence>MDEVKKMAETEQGADTHGGSRTRLSDKSPMKRGRGRPQGSKKLRVCVADVSDLIADFSNGGATQLQRKRGRPRLSDTKQSEETSNGSTNHSSEEEISITGHSPKKRGRPKKSKISAEDLTNGSSLPKLGRGRPKGSTKRKVESLDDDEADEGSPATPRKRGRPKGSLNVKPKLDVSGNGEEGGSLMSVRSGRCLPRKVLTSNISTTKEPHKGRGRPRKTVAQERVAVDADGDQPAKRGRGRPKGSFKKKHNLLEEQRKRPGRPRKYPLPPPEERNKPKVWKPLGRPKKYPAVNSPEGGHKVAPKPRQRKRGRPRKSECGKGAHLRKSALTAPCKSNDGIPRKRGRPPGTKTPQVKKDGPQRKRGRPKGSRNKSNILGGLQLDGTTRNHVKGDSPDTEYCEASKENPSGAEETSGDGTCPEAGDNT</sequence>
<dbReference type="SMART" id="SM00384">
    <property type="entry name" value="AT_hook"/>
    <property type="match status" value="12"/>
</dbReference>
<comment type="caution">
    <text evidence="2">The sequence shown here is derived from an EMBL/GenBank/DDBJ whole genome shotgun (WGS) entry which is preliminary data.</text>
</comment>
<dbReference type="GO" id="GO:0003677">
    <property type="term" value="F:DNA binding"/>
    <property type="evidence" value="ECO:0007669"/>
    <property type="project" value="InterPro"/>
</dbReference>
<reference evidence="2 3" key="1">
    <citation type="submission" date="2019-04" db="EMBL/GenBank/DDBJ databases">
        <title>Chromosome genome assembly for Takifugu flavidus.</title>
        <authorList>
            <person name="Xiao S."/>
        </authorList>
    </citation>
    <scope>NUCLEOTIDE SEQUENCE [LARGE SCALE GENOMIC DNA]</scope>
    <source>
        <strain evidence="2">HTHZ2018</strain>
        <tissue evidence="2">Muscle</tissue>
    </source>
</reference>
<feature type="compositionally biased region" description="Basic residues" evidence="1">
    <location>
        <begin position="236"/>
        <end position="250"/>
    </location>
</feature>
<gene>
    <name evidence="2" type="ORF">D4764_21G0005830</name>
</gene>
<feature type="compositionally biased region" description="Basic residues" evidence="1">
    <location>
        <begin position="30"/>
        <end position="44"/>
    </location>
</feature>
<dbReference type="PRINTS" id="PR00929">
    <property type="entry name" value="ATHOOK"/>
</dbReference>
<accession>A0A5C6NET3</accession>
<evidence type="ECO:0008006" key="4">
    <source>
        <dbReference type="Google" id="ProtNLM"/>
    </source>
</evidence>
<feature type="compositionally biased region" description="Basic residues" evidence="1">
    <location>
        <begin position="361"/>
        <end position="370"/>
    </location>
</feature>
<dbReference type="InterPro" id="IPR017956">
    <property type="entry name" value="AT_hook_DNA-bd_motif"/>
</dbReference>
<proteinExistence type="predicted"/>
<dbReference type="AlphaFoldDB" id="A0A5C6NET3"/>
<dbReference type="EMBL" id="RHFK02000014">
    <property type="protein sequence ID" value="TWW65683.1"/>
    <property type="molecule type" value="Genomic_DNA"/>
</dbReference>
<protein>
    <recommendedName>
        <fullName evidence="4">Chromosomal protein D1-like</fullName>
    </recommendedName>
</protein>
<evidence type="ECO:0000313" key="2">
    <source>
        <dbReference type="EMBL" id="TWW65683.1"/>
    </source>
</evidence>
<feature type="compositionally biased region" description="Basic residues" evidence="1">
    <location>
        <begin position="301"/>
        <end position="313"/>
    </location>
</feature>
<feature type="compositionally biased region" description="Basic residues" evidence="1">
    <location>
        <begin position="129"/>
        <end position="138"/>
    </location>
</feature>